<reference evidence="1 2" key="1">
    <citation type="submission" date="2015-01" db="EMBL/GenBank/DDBJ databases">
        <title>Evolution of Trichinella species and genotypes.</title>
        <authorList>
            <person name="Korhonen P.K."/>
            <person name="Edoardo P."/>
            <person name="Giuseppe L.R."/>
            <person name="Gasser R.B."/>
        </authorList>
    </citation>
    <scope>NUCLEOTIDE SEQUENCE [LARGE SCALE GENOMIC DNA]</scope>
    <source>
        <strain evidence="1">ISS470</strain>
    </source>
</reference>
<dbReference type="AlphaFoldDB" id="A0A0V1FXD1"/>
<organism evidence="1 2">
    <name type="scientific">Trichinella pseudospiralis</name>
    <name type="common">Parasitic roundworm</name>
    <dbReference type="NCBI Taxonomy" id="6337"/>
    <lineage>
        <taxon>Eukaryota</taxon>
        <taxon>Metazoa</taxon>
        <taxon>Ecdysozoa</taxon>
        <taxon>Nematoda</taxon>
        <taxon>Enoplea</taxon>
        <taxon>Dorylaimia</taxon>
        <taxon>Trichinellida</taxon>
        <taxon>Trichinellidae</taxon>
        <taxon>Trichinella</taxon>
    </lineage>
</organism>
<dbReference type="EMBL" id="JYDT01000019">
    <property type="protein sequence ID" value="KRY90656.1"/>
    <property type="molecule type" value="Genomic_DNA"/>
</dbReference>
<name>A0A0V1FXD1_TRIPS</name>
<gene>
    <name evidence="1" type="ORF">T4D_3166</name>
</gene>
<dbReference type="Proteomes" id="UP000054995">
    <property type="component" value="Unassembled WGS sequence"/>
</dbReference>
<sequence>MASSWQRLHDHRRKTEKFPAYKFVWILSSMRITQSFEKSRWEFLHC</sequence>
<keyword evidence="2" id="KW-1185">Reference proteome</keyword>
<evidence type="ECO:0000313" key="2">
    <source>
        <dbReference type="Proteomes" id="UP000054995"/>
    </source>
</evidence>
<proteinExistence type="predicted"/>
<comment type="caution">
    <text evidence="1">The sequence shown here is derived from an EMBL/GenBank/DDBJ whole genome shotgun (WGS) entry which is preliminary data.</text>
</comment>
<accession>A0A0V1FXD1</accession>
<protein>
    <submittedName>
        <fullName evidence="1">Uncharacterized protein</fullName>
    </submittedName>
</protein>
<evidence type="ECO:0000313" key="1">
    <source>
        <dbReference type="EMBL" id="KRY90656.1"/>
    </source>
</evidence>